<evidence type="ECO:0000313" key="2">
    <source>
        <dbReference type="EMBL" id="KAA6354559.1"/>
    </source>
</evidence>
<dbReference type="PANTHER" id="PTHR12722:SF0">
    <property type="entry name" value="PROTEIN FAM50A"/>
    <property type="match status" value="1"/>
</dbReference>
<reference evidence="2 3" key="1">
    <citation type="submission" date="2019-03" db="EMBL/GenBank/DDBJ databases">
        <title>Single cell metagenomics reveals metabolic interactions within the superorganism composed of flagellate Streblomastix strix and complex community of Bacteroidetes bacteria on its surface.</title>
        <authorList>
            <person name="Treitli S.C."/>
            <person name="Kolisko M."/>
            <person name="Husnik F."/>
            <person name="Keeling P."/>
            <person name="Hampl V."/>
        </authorList>
    </citation>
    <scope>NUCLEOTIDE SEQUENCE [LARGE SCALE GENOMIC DNA]</scope>
    <source>
        <strain evidence="2">ST1C</strain>
    </source>
</reference>
<keyword evidence="1" id="KW-0175">Coiled coil</keyword>
<dbReference type="EMBL" id="SNRW01036115">
    <property type="protein sequence ID" value="KAA6354559.1"/>
    <property type="molecule type" value="Genomic_DNA"/>
</dbReference>
<dbReference type="OrthoDB" id="1562195at2759"/>
<dbReference type="Proteomes" id="UP000324800">
    <property type="component" value="Unassembled WGS sequence"/>
</dbReference>
<dbReference type="InterPro" id="IPR007005">
    <property type="entry name" value="XAP5"/>
</dbReference>
<evidence type="ECO:0000256" key="1">
    <source>
        <dbReference type="SAM" id="Coils"/>
    </source>
</evidence>
<protein>
    <submittedName>
        <fullName evidence="2">Uncharacterized protein</fullName>
    </submittedName>
</protein>
<gene>
    <name evidence="2" type="ORF">EZS28_049914</name>
</gene>
<proteinExistence type="predicted"/>
<accession>A0A5J4T8M4</accession>
<dbReference type="AlphaFoldDB" id="A0A5J4T8M4"/>
<dbReference type="PANTHER" id="PTHR12722">
    <property type="entry name" value="XAP-5 PROTEIN-RELATED"/>
    <property type="match status" value="1"/>
</dbReference>
<organism evidence="2 3">
    <name type="scientific">Streblomastix strix</name>
    <dbReference type="NCBI Taxonomy" id="222440"/>
    <lineage>
        <taxon>Eukaryota</taxon>
        <taxon>Metamonada</taxon>
        <taxon>Preaxostyla</taxon>
        <taxon>Oxymonadida</taxon>
        <taxon>Streblomastigidae</taxon>
        <taxon>Streblomastix</taxon>
    </lineage>
</organism>
<sequence>TDGTFMIQLKSTKRIPYMTKNERNSIAETLGLNFHVISVTLLKRQYRKDPTIDTEFLPDHERELKEEEERARLAEQYEKEMTKQKQEKIDVTFSMWDGSGHRRQITVTKGTTIMPYYIIQELLLIINMIISSSFNSLS</sequence>
<feature type="coiled-coil region" evidence="1">
    <location>
        <begin position="57"/>
        <end position="84"/>
    </location>
</feature>
<dbReference type="GO" id="GO:0006325">
    <property type="term" value="P:chromatin organization"/>
    <property type="evidence" value="ECO:0007669"/>
    <property type="project" value="TreeGrafter"/>
</dbReference>
<name>A0A5J4T8M4_9EUKA</name>
<dbReference type="GO" id="GO:0005634">
    <property type="term" value="C:nucleus"/>
    <property type="evidence" value="ECO:0007669"/>
    <property type="project" value="InterPro"/>
</dbReference>
<comment type="caution">
    <text evidence="2">The sequence shown here is derived from an EMBL/GenBank/DDBJ whole genome shotgun (WGS) entry which is preliminary data.</text>
</comment>
<feature type="non-terminal residue" evidence="2">
    <location>
        <position position="1"/>
    </location>
</feature>
<evidence type="ECO:0000313" key="3">
    <source>
        <dbReference type="Proteomes" id="UP000324800"/>
    </source>
</evidence>